<proteinExistence type="predicted"/>
<dbReference type="GO" id="GO:0032259">
    <property type="term" value="P:methylation"/>
    <property type="evidence" value="ECO:0007669"/>
    <property type="project" value="UniProtKB-KW"/>
</dbReference>
<dbReference type="EMBL" id="WAEM01000004">
    <property type="protein sequence ID" value="KAB1155863.1"/>
    <property type="molecule type" value="Genomic_DNA"/>
</dbReference>
<dbReference type="PANTHER" id="PTHR34203:SF15">
    <property type="entry name" value="SLL1173 PROTEIN"/>
    <property type="match status" value="1"/>
</dbReference>
<dbReference type="GO" id="GO:0008168">
    <property type="term" value="F:methyltransferase activity"/>
    <property type="evidence" value="ECO:0007669"/>
    <property type="project" value="UniProtKB-KW"/>
</dbReference>
<keyword evidence="2" id="KW-0808">Transferase</keyword>
<feature type="domain" description="Methyltransferase FkbM" evidence="1">
    <location>
        <begin position="114"/>
        <end position="253"/>
    </location>
</feature>
<dbReference type="SUPFAM" id="SSF53335">
    <property type="entry name" value="S-adenosyl-L-methionine-dependent methyltransferases"/>
    <property type="match status" value="1"/>
</dbReference>
<evidence type="ECO:0000313" key="3">
    <source>
        <dbReference type="Proteomes" id="UP000490922"/>
    </source>
</evidence>
<gene>
    <name evidence="2" type="ORF">F6464_10095</name>
</gene>
<dbReference type="NCBIfam" id="TIGR01444">
    <property type="entry name" value="fkbM_fam"/>
    <property type="match status" value="1"/>
</dbReference>
<sequence length="288" mass="34172">MQKIFHLYRIDSSSRLIILRYLFKRVFQLETTLKERILNDYYFHLISFDGFLKEETDYYFNSYYPKWESIIRTRKRPSSDLEVFTQIFNFLEYKPVVETFKTNFPYKKELKIIDAGSNIGLTTLYFSRFFDDATFICIEPNDSNFEILSFNLEANSIQNVQKIKGGIWSKNSNLKLISDFRDKSDWCFRVEETHEKTGLEAFSISYLIKKFNWDTIDILKIDIEGSEKEIFTNPNSDISFLAITKCIAIEIHDEFNCREAIYDVLKLFNFTFFNSGDLTIGVNQNLNK</sequence>
<dbReference type="Proteomes" id="UP000490922">
    <property type="component" value="Unassembled WGS sequence"/>
</dbReference>
<dbReference type="InterPro" id="IPR029063">
    <property type="entry name" value="SAM-dependent_MTases_sf"/>
</dbReference>
<organism evidence="2 3">
    <name type="scientific">Flavobacterium luteum</name>
    <dbReference type="NCBI Taxonomy" id="2026654"/>
    <lineage>
        <taxon>Bacteria</taxon>
        <taxon>Pseudomonadati</taxon>
        <taxon>Bacteroidota</taxon>
        <taxon>Flavobacteriia</taxon>
        <taxon>Flavobacteriales</taxon>
        <taxon>Flavobacteriaceae</taxon>
        <taxon>Flavobacterium</taxon>
    </lineage>
</organism>
<keyword evidence="2" id="KW-0489">Methyltransferase</keyword>
<dbReference type="InterPro" id="IPR006342">
    <property type="entry name" value="FkbM_mtfrase"/>
</dbReference>
<dbReference type="PANTHER" id="PTHR34203">
    <property type="entry name" value="METHYLTRANSFERASE, FKBM FAMILY PROTEIN"/>
    <property type="match status" value="1"/>
</dbReference>
<accession>A0A7J5AEE3</accession>
<keyword evidence="3" id="KW-1185">Reference proteome</keyword>
<reference evidence="2 3" key="1">
    <citation type="submission" date="2019-09" db="EMBL/GenBank/DDBJ databases">
        <title>Flavobacterium sp. nov., isolated from glacier ice.</title>
        <authorList>
            <person name="Liu Q."/>
        </authorList>
    </citation>
    <scope>NUCLEOTIDE SEQUENCE [LARGE SCALE GENOMIC DNA]</scope>
    <source>
        <strain evidence="2 3">NBRC 112527</strain>
    </source>
</reference>
<protein>
    <submittedName>
        <fullName evidence="2">FkbM family methyltransferase</fullName>
    </submittedName>
</protein>
<dbReference type="OrthoDB" id="9812600at2"/>
<dbReference type="RefSeq" id="WP_151107682.1">
    <property type="nucleotide sequence ID" value="NZ_WAEM01000004.1"/>
</dbReference>
<dbReference type="InterPro" id="IPR052514">
    <property type="entry name" value="SAM-dependent_MTase"/>
</dbReference>
<evidence type="ECO:0000313" key="2">
    <source>
        <dbReference type="EMBL" id="KAB1155863.1"/>
    </source>
</evidence>
<name>A0A7J5AEE3_9FLAO</name>
<evidence type="ECO:0000259" key="1">
    <source>
        <dbReference type="Pfam" id="PF05050"/>
    </source>
</evidence>
<dbReference type="AlphaFoldDB" id="A0A7J5AEE3"/>
<dbReference type="Pfam" id="PF05050">
    <property type="entry name" value="Methyltransf_21"/>
    <property type="match status" value="1"/>
</dbReference>
<dbReference type="Gene3D" id="3.40.50.150">
    <property type="entry name" value="Vaccinia Virus protein VP39"/>
    <property type="match status" value="1"/>
</dbReference>
<comment type="caution">
    <text evidence="2">The sequence shown here is derived from an EMBL/GenBank/DDBJ whole genome shotgun (WGS) entry which is preliminary data.</text>
</comment>